<evidence type="ECO:0000256" key="6">
    <source>
        <dbReference type="ARBA" id="ARBA00023033"/>
    </source>
</evidence>
<accession>A0A1V6TEL9</accession>
<proteinExistence type="inferred from homology"/>
<dbReference type="PANTHER" id="PTHR24287:SF18">
    <property type="entry name" value="CYTOCHROME P450 MONOOXYGENASE APDE-RELATED"/>
    <property type="match status" value="1"/>
</dbReference>
<dbReference type="InterPro" id="IPR047146">
    <property type="entry name" value="Cyt_P450_E_CYP52_fungi"/>
</dbReference>
<evidence type="ECO:0000256" key="7">
    <source>
        <dbReference type="RuleBase" id="RU000461"/>
    </source>
</evidence>
<evidence type="ECO:0000313" key="9">
    <source>
        <dbReference type="Proteomes" id="UP000191342"/>
    </source>
</evidence>
<dbReference type="PANTHER" id="PTHR24287">
    <property type="entry name" value="P450, PUTATIVE (EUROFUNG)-RELATED"/>
    <property type="match status" value="1"/>
</dbReference>
<dbReference type="InterPro" id="IPR017972">
    <property type="entry name" value="Cyt_P450_CS"/>
</dbReference>
<dbReference type="OrthoDB" id="1470350at2759"/>
<comment type="similarity">
    <text evidence="2 7">Belongs to the cytochrome P450 family.</text>
</comment>
<dbReference type="GO" id="GO:0043386">
    <property type="term" value="P:mycotoxin biosynthetic process"/>
    <property type="evidence" value="ECO:0007669"/>
    <property type="project" value="UniProtKB-ARBA"/>
</dbReference>
<dbReference type="PRINTS" id="PR01239">
    <property type="entry name" value="EP450IICYP52"/>
</dbReference>
<keyword evidence="7" id="KW-0349">Heme</keyword>
<keyword evidence="3 7" id="KW-0479">Metal-binding</keyword>
<dbReference type="GO" id="GO:0005506">
    <property type="term" value="F:iron ion binding"/>
    <property type="evidence" value="ECO:0007669"/>
    <property type="project" value="InterPro"/>
</dbReference>
<keyword evidence="5 7" id="KW-0408">Iron</keyword>
<dbReference type="AlphaFoldDB" id="A0A1V6TEL9"/>
<gene>
    <name evidence="8" type="ORF">PENFLA_c009G03510</name>
</gene>
<dbReference type="Proteomes" id="UP000191342">
    <property type="component" value="Unassembled WGS sequence"/>
</dbReference>
<dbReference type="GO" id="GO:0016712">
    <property type="term" value="F:oxidoreductase activity, acting on paired donors, with incorporation or reduction of molecular oxygen, reduced flavin or flavoprotein as one donor, and incorporation of one atom of oxygen"/>
    <property type="evidence" value="ECO:0007669"/>
    <property type="project" value="InterPro"/>
</dbReference>
<keyword evidence="9" id="KW-1185">Reference proteome</keyword>
<evidence type="ECO:0000256" key="1">
    <source>
        <dbReference type="ARBA" id="ARBA00001971"/>
    </source>
</evidence>
<dbReference type="STRING" id="254877.A0A1V6TEL9"/>
<dbReference type="PRINTS" id="PR00385">
    <property type="entry name" value="P450"/>
</dbReference>
<sequence>MTFKLFGNQGYLTADPKNVESILLTNFEDWCLGSRRPGLMPMLGEGIFTQDGRPWKHSRELLRRQFVRIHRQDSKIFDEHVENLISKLRSANGVVDLQPHLLRFNLATTTALIFGEPVVALPGEETDTFEKAFDYSSYISAIRLRLADLEWIYKPAKFRKACAVVKEYASHFVQLALDDMEKNGEEAASERHAFILELYKEMQDPVLVRDQLVHVLIAGRDTTACLMSWAFFLLVRHPKALAKLRSEIQLVTGGSRELSRAKISKMTYLRCVINETQRLYPQLPVNVRVAAKTTFLPSGGGPDGKSPVLIPKNTGVGYSVYHMHRLKSVYGEDANSFRPERWLGSELDGIGWGFMPFHGGPRICLGKEFALTEASHAIIRIIQTFPELRLPPETPIVPPGEEKQALTIVVMSAEGCKVLLE</sequence>
<comment type="caution">
    <text evidence="8">The sequence shown here is derived from an EMBL/GenBank/DDBJ whole genome shotgun (WGS) entry which is preliminary data.</text>
</comment>
<keyword evidence="6 7" id="KW-0503">Monooxygenase</keyword>
<name>A0A1V6TEL9_9EURO</name>
<evidence type="ECO:0000256" key="4">
    <source>
        <dbReference type="ARBA" id="ARBA00023002"/>
    </source>
</evidence>
<dbReference type="InterPro" id="IPR001128">
    <property type="entry name" value="Cyt_P450"/>
</dbReference>
<dbReference type="Pfam" id="PF00067">
    <property type="entry name" value="p450"/>
    <property type="match status" value="1"/>
</dbReference>
<evidence type="ECO:0000256" key="2">
    <source>
        <dbReference type="ARBA" id="ARBA00010617"/>
    </source>
</evidence>
<keyword evidence="4 7" id="KW-0560">Oxidoreductase</keyword>
<dbReference type="InterPro" id="IPR002974">
    <property type="entry name" value="Cyt_P450_E_CYP52_ascomycetes"/>
</dbReference>
<dbReference type="InterPro" id="IPR036396">
    <property type="entry name" value="Cyt_P450_sf"/>
</dbReference>
<dbReference type="SUPFAM" id="SSF48264">
    <property type="entry name" value="Cytochrome P450"/>
    <property type="match status" value="1"/>
</dbReference>
<protein>
    <recommendedName>
        <fullName evidence="10">Cytochrome P450</fullName>
    </recommendedName>
</protein>
<dbReference type="EMBL" id="MLQL01000009">
    <property type="protein sequence ID" value="OQE24807.1"/>
    <property type="molecule type" value="Genomic_DNA"/>
</dbReference>
<evidence type="ECO:0008006" key="10">
    <source>
        <dbReference type="Google" id="ProtNLM"/>
    </source>
</evidence>
<reference evidence="9" key="1">
    <citation type="journal article" date="2017" name="Nat. Microbiol.">
        <title>Global analysis of biosynthetic gene clusters reveals vast potential of secondary metabolite production in Penicillium species.</title>
        <authorList>
            <person name="Nielsen J.C."/>
            <person name="Grijseels S."/>
            <person name="Prigent S."/>
            <person name="Ji B."/>
            <person name="Dainat J."/>
            <person name="Nielsen K.F."/>
            <person name="Frisvad J.C."/>
            <person name="Workman M."/>
            <person name="Nielsen J."/>
        </authorList>
    </citation>
    <scope>NUCLEOTIDE SEQUENCE [LARGE SCALE GENOMIC DNA]</scope>
    <source>
        <strain evidence="9">IBT 14082</strain>
    </source>
</reference>
<evidence type="ECO:0000256" key="5">
    <source>
        <dbReference type="ARBA" id="ARBA00023004"/>
    </source>
</evidence>
<evidence type="ECO:0000256" key="3">
    <source>
        <dbReference type="ARBA" id="ARBA00022723"/>
    </source>
</evidence>
<dbReference type="Gene3D" id="1.10.630.10">
    <property type="entry name" value="Cytochrome P450"/>
    <property type="match status" value="1"/>
</dbReference>
<dbReference type="CDD" id="cd11063">
    <property type="entry name" value="CYP52"/>
    <property type="match status" value="1"/>
</dbReference>
<evidence type="ECO:0000313" key="8">
    <source>
        <dbReference type="EMBL" id="OQE24807.1"/>
    </source>
</evidence>
<dbReference type="PROSITE" id="PS00086">
    <property type="entry name" value="CYTOCHROME_P450"/>
    <property type="match status" value="1"/>
</dbReference>
<comment type="cofactor">
    <cofactor evidence="1">
        <name>heme</name>
        <dbReference type="ChEBI" id="CHEBI:30413"/>
    </cofactor>
</comment>
<dbReference type="GO" id="GO:0020037">
    <property type="term" value="F:heme binding"/>
    <property type="evidence" value="ECO:0007669"/>
    <property type="project" value="InterPro"/>
</dbReference>
<organism evidence="8 9">
    <name type="scientific">Penicillium flavigenum</name>
    <dbReference type="NCBI Taxonomy" id="254877"/>
    <lineage>
        <taxon>Eukaryota</taxon>
        <taxon>Fungi</taxon>
        <taxon>Dikarya</taxon>
        <taxon>Ascomycota</taxon>
        <taxon>Pezizomycotina</taxon>
        <taxon>Eurotiomycetes</taxon>
        <taxon>Eurotiomycetidae</taxon>
        <taxon>Eurotiales</taxon>
        <taxon>Aspergillaceae</taxon>
        <taxon>Penicillium</taxon>
    </lineage>
</organism>